<evidence type="ECO:0000256" key="7">
    <source>
        <dbReference type="ARBA" id="ARBA00023128"/>
    </source>
</evidence>
<feature type="repeat" description="Solcar" evidence="9">
    <location>
        <begin position="337"/>
        <end position="430"/>
    </location>
</feature>
<comment type="subcellular location">
    <subcellularLocation>
        <location evidence="1">Mitochondrion membrane</location>
        <topology evidence="1">Multi-pass membrane protein</topology>
    </subcellularLocation>
</comment>
<comment type="similarity">
    <text evidence="2">Belongs to the mitochondrial carrier (TC 2.A.29) family.</text>
</comment>
<dbReference type="GO" id="GO:0000064">
    <property type="term" value="F:L-ornithine transmembrane transporter activity"/>
    <property type="evidence" value="ECO:0007669"/>
    <property type="project" value="TreeGrafter"/>
</dbReference>
<dbReference type="Gene3D" id="1.50.40.10">
    <property type="entry name" value="Mitochondrial carrier domain"/>
    <property type="match status" value="1"/>
</dbReference>
<dbReference type="InterPro" id="IPR050567">
    <property type="entry name" value="Mitochondrial_Carrier"/>
</dbReference>
<dbReference type="PROSITE" id="PS50920">
    <property type="entry name" value="SOLCAR"/>
    <property type="match status" value="2"/>
</dbReference>
<dbReference type="InterPro" id="IPR023395">
    <property type="entry name" value="MCP_dom_sf"/>
</dbReference>
<dbReference type="Pfam" id="PF00153">
    <property type="entry name" value="Mito_carr"/>
    <property type="match status" value="3"/>
</dbReference>
<dbReference type="OrthoDB" id="413520at2759"/>
<keyword evidence="4 9" id="KW-0812">Transmembrane</keyword>
<accession>A0A7R8CGI3</accession>
<dbReference type="PANTHER" id="PTHR45624">
    <property type="entry name" value="MITOCHONDRIAL BASIC AMINO ACIDS TRANSPORTER-RELATED"/>
    <property type="match status" value="1"/>
</dbReference>
<dbReference type="InterPro" id="IPR018108">
    <property type="entry name" value="MCP_transmembrane"/>
</dbReference>
<dbReference type="InterPro" id="IPR019410">
    <property type="entry name" value="Methyltransf_16"/>
</dbReference>
<keyword evidence="11" id="KW-1185">Reference proteome</keyword>
<protein>
    <submittedName>
        <fullName evidence="10">SLC25A2_15</fullName>
    </submittedName>
</protein>
<dbReference type="GO" id="GO:1990575">
    <property type="term" value="P:mitochondrial L-ornithine transmembrane transport"/>
    <property type="evidence" value="ECO:0007669"/>
    <property type="project" value="TreeGrafter"/>
</dbReference>
<keyword evidence="6" id="KW-1133">Transmembrane helix</keyword>
<dbReference type="AlphaFoldDB" id="A0A7R8CGI3"/>
<dbReference type="GO" id="GO:0031966">
    <property type="term" value="C:mitochondrial membrane"/>
    <property type="evidence" value="ECO:0007669"/>
    <property type="project" value="UniProtKB-SubCell"/>
</dbReference>
<keyword evidence="3" id="KW-0813">Transport</keyword>
<keyword evidence="7" id="KW-0496">Mitochondrion</keyword>
<evidence type="ECO:0000256" key="9">
    <source>
        <dbReference type="PROSITE-ProRule" id="PRU00282"/>
    </source>
</evidence>
<evidence type="ECO:0000256" key="5">
    <source>
        <dbReference type="ARBA" id="ARBA00022737"/>
    </source>
</evidence>
<evidence type="ECO:0000313" key="11">
    <source>
        <dbReference type="Proteomes" id="UP000675881"/>
    </source>
</evidence>
<organism evidence="10 11">
    <name type="scientific">Lepeophtheirus salmonis</name>
    <name type="common">Salmon louse</name>
    <name type="synonym">Caligus salmonis</name>
    <dbReference type="NCBI Taxonomy" id="72036"/>
    <lineage>
        <taxon>Eukaryota</taxon>
        <taxon>Metazoa</taxon>
        <taxon>Ecdysozoa</taxon>
        <taxon>Arthropoda</taxon>
        <taxon>Crustacea</taxon>
        <taxon>Multicrustacea</taxon>
        <taxon>Hexanauplia</taxon>
        <taxon>Copepoda</taxon>
        <taxon>Siphonostomatoida</taxon>
        <taxon>Caligidae</taxon>
        <taxon>Lepeophtheirus</taxon>
    </lineage>
</organism>
<feature type="repeat" description="Solcar" evidence="9">
    <location>
        <begin position="441"/>
        <end position="524"/>
    </location>
</feature>
<dbReference type="SUPFAM" id="SSF53335">
    <property type="entry name" value="S-adenosyl-L-methionine-dependent methyltransferases"/>
    <property type="match status" value="2"/>
</dbReference>
<evidence type="ECO:0000256" key="2">
    <source>
        <dbReference type="ARBA" id="ARBA00006375"/>
    </source>
</evidence>
<dbReference type="EMBL" id="HG994580">
    <property type="protein sequence ID" value="CAF2759072.1"/>
    <property type="molecule type" value="Genomic_DNA"/>
</dbReference>
<gene>
    <name evidence="10" type="ORF">LSAA_495</name>
</gene>
<dbReference type="Pfam" id="PF10294">
    <property type="entry name" value="Methyltransf_16"/>
    <property type="match status" value="1"/>
</dbReference>
<dbReference type="Gene3D" id="3.40.50.150">
    <property type="entry name" value="Vaccinia Virus protein VP39"/>
    <property type="match status" value="2"/>
</dbReference>
<evidence type="ECO:0000256" key="4">
    <source>
        <dbReference type="ARBA" id="ARBA00022692"/>
    </source>
</evidence>
<dbReference type="SUPFAM" id="SSF103506">
    <property type="entry name" value="Mitochondrial carrier"/>
    <property type="match status" value="1"/>
</dbReference>
<evidence type="ECO:0000313" key="10">
    <source>
        <dbReference type="EMBL" id="CAF2759072.1"/>
    </source>
</evidence>
<reference evidence="10" key="1">
    <citation type="submission" date="2021-02" db="EMBL/GenBank/DDBJ databases">
        <authorList>
            <person name="Bekaert M."/>
        </authorList>
    </citation>
    <scope>NUCLEOTIDE SEQUENCE</scope>
    <source>
        <strain evidence="10">IoA-00</strain>
    </source>
</reference>
<name>A0A7R8CGI3_LEPSM</name>
<sequence length="721" mass="81076">MKSSASAQRWKLLSSSILSTCKSKETLVCEFPNYELIHFDKLYDLSEEESPTEFECASWYRVRLIDFPRISFKIRILNKKTTLRDITGFNNTGNVRLWPSEIILTRYLLENPWLYRKKSVLELGGGMTSLAGICIAHNYGHDKPKSVHCSDGNEESVKNIQKIIEINNISCNKSSLTQQVELTSGCLRWDIEEKGEGDKCYDLIVCSDCLFFKAGRKELAEFIVHKLNPGGGRAIIFAPPRNDTLKEFVQSLQMFSSIKTTLGYSQSEDASIPNLYPNLRICFKETWNKEGVVRGLYAGTVPSLAANVAENSVLFAAYGVCQKWVAKTVGRSKVEDLTIFHNGTAGFLAAFWSSFVLCPTELVKCRLQAMREVSSLKGLPPPNVGPFLITKKILKQDGLPGLFRGLTPTFMREMPGYFAFFYAYELSREIMRPIGKTKDEIGPAKTILAGGIAGMTLWSLIFPADVIKSRLQVSGATTPMYQMLITIIRNEGALALYNGLLPTLIRTFPASGFIMENPFCATNEGFSSSALGTKDYWDEFYQLERKNYLSHGDEGEIWFGEDSLNRACQWMEENMPDPNTDILDVGSANGATSIELRLNHGFNNITGEGCSNLKFEVRDLCADTLDPGDSVLRPNHFGAIFDKGTYDAISLCPKDATTLRNNYIKNLSRLLSDEGYLVLTSCNWTESELRDHFKPYFEFEHIIPTVSFQFGENEEERDKNN</sequence>
<dbReference type="PANTHER" id="PTHR45624:SF12">
    <property type="entry name" value="MITOCHONDRIAL ORNITHINE TRANSPORTER 1"/>
    <property type="match status" value="1"/>
</dbReference>
<dbReference type="Proteomes" id="UP000675881">
    <property type="component" value="Chromosome 1"/>
</dbReference>
<evidence type="ECO:0000256" key="3">
    <source>
        <dbReference type="ARBA" id="ARBA00022448"/>
    </source>
</evidence>
<keyword evidence="8 9" id="KW-0472">Membrane</keyword>
<evidence type="ECO:0000256" key="1">
    <source>
        <dbReference type="ARBA" id="ARBA00004225"/>
    </source>
</evidence>
<dbReference type="InterPro" id="IPR029063">
    <property type="entry name" value="SAM-dependent_MTases_sf"/>
</dbReference>
<keyword evidence="5" id="KW-0677">Repeat</keyword>
<proteinExistence type="inferred from homology"/>
<evidence type="ECO:0000256" key="6">
    <source>
        <dbReference type="ARBA" id="ARBA00022989"/>
    </source>
</evidence>
<evidence type="ECO:0000256" key="8">
    <source>
        <dbReference type="ARBA" id="ARBA00023136"/>
    </source>
</evidence>